<comment type="function">
    <text evidence="2">The glycine cleavage system catalyzes the degradation of glycine. The P protein binds the alpha-amino group of glycine through its pyridoxal phosphate cofactor; CO(2) is released and the remaining methylamine moiety is then transferred to the lipoamide cofactor of the H protein.</text>
</comment>
<dbReference type="NCBIfam" id="NF003346">
    <property type="entry name" value="PRK04366.1"/>
    <property type="match status" value="1"/>
</dbReference>
<dbReference type="GO" id="GO:0019464">
    <property type="term" value="P:glycine decarboxylation via glycine cleavage system"/>
    <property type="evidence" value="ECO:0007669"/>
    <property type="project" value="TreeGrafter"/>
</dbReference>
<dbReference type="GO" id="GO:0005829">
    <property type="term" value="C:cytosol"/>
    <property type="evidence" value="ECO:0007669"/>
    <property type="project" value="TreeGrafter"/>
</dbReference>
<dbReference type="InterPro" id="IPR049316">
    <property type="entry name" value="GDC-P_C"/>
</dbReference>
<name>A0A948RSR8_UNCEI</name>
<dbReference type="EC" id="1.4.4.2" evidence="3"/>
<organism evidence="10 11">
    <name type="scientific">Eiseniibacteriota bacterium</name>
    <dbReference type="NCBI Taxonomy" id="2212470"/>
    <lineage>
        <taxon>Bacteria</taxon>
        <taxon>Candidatus Eiseniibacteriota</taxon>
    </lineage>
</organism>
<dbReference type="Gene3D" id="3.90.1150.10">
    <property type="entry name" value="Aspartate Aminotransferase, domain 1"/>
    <property type="match status" value="1"/>
</dbReference>
<evidence type="ECO:0000256" key="3">
    <source>
        <dbReference type="ARBA" id="ARBA00012134"/>
    </source>
</evidence>
<dbReference type="FunFam" id="3.40.640.10:FF:000224">
    <property type="entry name" value="Probable glycine dehydrogenase (decarboxylating) subunit 2"/>
    <property type="match status" value="1"/>
</dbReference>
<evidence type="ECO:0000313" key="11">
    <source>
        <dbReference type="Proteomes" id="UP000777784"/>
    </source>
</evidence>
<evidence type="ECO:0000259" key="8">
    <source>
        <dbReference type="Pfam" id="PF02347"/>
    </source>
</evidence>
<feature type="domain" description="Glycine dehydrogenase C-terminal" evidence="9">
    <location>
        <begin position="349"/>
        <end position="451"/>
    </location>
</feature>
<feature type="domain" description="Glycine cleavage system P-protein N-terminal" evidence="8">
    <location>
        <begin position="30"/>
        <end position="291"/>
    </location>
</feature>
<accession>A0A948RSR8</accession>
<dbReference type="GO" id="GO:0030170">
    <property type="term" value="F:pyridoxal phosphate binding"/>
    <property type="evidence" value="ECO:0007669"/>
    <property type="project" value="TreeGrafter"/>
</dbReference>
<dbReference type="Gene3D" id="6.20.440.10">
    <property type="match status" value="1"/>
</dbReference>
<dbReference type="InterPro" id="IPR015424">
    <property type="entry name" value="PyrdxlP-dep_Trfase"/>
</dbReference>
<keyword evidence="5 10" id="KW-0560">Oxidoreductase</keyword>
<evidence type="ECO:0000256" key="4">
    <source>
        <dbReference type="ARBA" id="ARBA00022898"/>
    </source>
</evidence>
<evidence type="ECO:0000256" key="6">
    <source>
        <dbReference type="ARBA" id="ARBA00049026"/>
    </source>
</evidence>
<dbReference type="InterPro" id="IPR020581">
    <property type="entry name" value="GDC_P"/>
</dbReference>
<evidence type="ECO:0000256" key="7">
    <source>
        <dbReference type="SAM" id="MobiDB-lite"/>
    </source>
</evidence>
<dbReference type="GO" id="GO:0016594">
    <property type="term" value="F:glycine binding"/>
    <property type="evidence" value="ECO:0007669"/>
    <property type="project" value="TreeGrafter"/>
</dbReference>
<evidence type="ECO:0000256" key="1">
    <source>
        <dbReference type="ARBA" id="ARBA00001933"/>
    </source>
</evidence>
<protein>
    <recommendedName>
        <fullName evidence="3">glycine dehydrogenase (aminomethyl-transferring)</fullName>
        <ecNumber evidence="3">1.4.4.2</ecNumber>
    </recommendedName>
</protein>
<comment type="cofactor">
    <cofactor evidence="1">
        <name>pyridoxal 5'-phosphate</name>
        <dbReference type="ChEBI" id="CHEBI:597326"/>
    </cofactor>
</comment>
<comment type="caution">
    <text evidence="10">The sequence shown here is derived from an EMBL/GenBank/DDBJ whole genome shotgun (WGS) entry which is preliminary data.</text>
</comment>
<sequence>MNVELIFEKSRKDHRGHSFPKDGGDKPALDDLIPERHRRSKPPRLPEVTESEVVRHYIKLSALNFHVDKGMYPLGSCTMKYNPKVHEDLANINRFAGLHPCAPVELCQGTLEMLYRFSEEMSHIMGMDALSLQPSAGAQGEMLGMKLVAAYHKDRGLNKKTVLIPDSAHGTNPASVAVAGFTPVEIPSGPDGRINLEATREKINDETAAIIITNPNTLGIFERDMPTIARWIHEVDGLVYMDGANLNALVGWTRPGDLGADIVHINLHKTFSTPHGGGGPGAGPIGVKAGLIPFLPIPGVIREGAGYALDWNRPKSVGKIHPFMGNVGVILRAWAYMRTLGAEGLAAISRAAIVNANYLLHLVKEDYSPARPGPCMHEFVITPRIPKEKGLRNTDVAKRLLDFGFYAPTVSFPLIVHEALMVEPTESERQDTLERYAAVLKQIAKEAVETPQTLKDAPTETPVGRLDEAAAARRLKLRWEPEDAGETA</sequence>
<dbReference type="InterPro" id="IPR015422">
    <property type="entry name" value="PyrdxlP-dep_Trfase_small"/>
</dbReference>
<evidence type="ECO:0000256" key="5">
    <source>
        <dbReference type="ARBA" id="ARBA00023002"/>
    </source>
</evidence>
<dbReference type="Proteomes" id="UP000777784">
    <property type="component" value="Unassembled WGS sequence"/>
</dbReference>
<dbReference type="GO" id="GO:0004375">
    <property type="term" value="F:glycine dehydrogenase (decarboxylating) activity"/>
    <property type="evidence" value="ECO:0007669"/>
    <property type="project" value="UniProtKB-EC"/>
</dbReference>
<proteinExistence type="predicted"/>
<keyword evidence="4" id="KW-0663">Pyridoxal phosphate</keyword>
<dbReference type="SUPFAM" id="SSF53383">
    <property type="entry name" value="PLP-dependent transferases"/>
    <property type="match status" value="1"/>
</dbReference>
<evidence type="ECO:0000313" key="10">
    <source>
        <dbReference type="EMBL" id="MBU2690333.1"/>
    </source>
</evidence>
<evidence type="ECO:0000256" key="2">
    <source>
        <dbReference type="ARBA" id="ARBA00003788"/>
    </source>
</evidence>
<dbReference type="InterPro" id="IPR049315">
    <property type="entry name" value="GDC-P_N"/>
</dbReference>
<dbReference type="Gene3D" id="3.40.640.10">
    <property type="entry name" value="Type I PLP-dependent aspartate aminotransferase-like (Major domain)"/>
    <property type="match status" value="1"/>
</dbReference>
<feature type="compositionally biased region" description="Basic and acidic residues" evidence="7">
    <location>
        <begin position="19"/>
        <end position="35"/>
    </location>
</feature>
<comment type="catalytic activity">
    <reaction evidence="6">
        <text>N(6)-[(R)-lipoyl]-L-lysyl-[glycine-cleavage complex H protein] + glycine + H(+) = N(6)-[(R)-S(8)-aminomethyldihydrolipoyl]-L-lysyl-[glycine-cleavage complex H protein] + CO2</text>
        <dbReference type="Rhea" id="RHEA:24304"/>
        <dbReference type="Rhea" id="RHEA-COMP:10494"/>
        <dbReference type="Rhea" id="RHEA-COMP:10495"/>
        <dbReference type="ChEBI" id="CHEBI:15378"/>
        <dbReference type="ChEBI" id="CHEBI:16526"/>
        <dbReference type="ChEBI" id="CHEBI:57305"/>
        <dbReference type="ChEBI" id="CHEBI:83099"/>
        <dbReference type="ChEBI" id="CHEBI:83143"/>
        <dbReference type="EC" id="1.4.4.2"/>
    </reaction>
</comment>
<feature type="region of interest" description="Disordered" evidence="7">
    <location>
        <begin position="9"/>
        <end position="48"/>
    </location>
</feature>
<gene>
    <name evidence="10" type="primary">gcvPB</name>
    <name evidence="10" type="ORF">KJ970_05335</name>
</gene>
<reference evidence="10" key="1">
    <citation type="submission" date="2021-05" db="EMBL/GenBank/DDBJ databases">
        <title>Energy efficiency and biological interactions define the core microbiome of deep oligotrophic groundwater.</title>
        <authorList>
            <person name="Mehrshad M."/>
            <person name="Lopez-Fernandez M."/>
            <person name="Bell E."/>
            <person name="Bernier-Latmani R."/>
            <person name="Bertilsson S."/>
            <person name="Dopson M."/>
        </authorList>
    </citation>
    <scope>NUCLEOTIDE SEQUENCE</scope>
    <source>
        <strain evidence="10">Modern_marine.mb.64</strain>
    </source>
</reference>
<dbReference type="InterPro" id="IPR015421">
    <property type="entry name" value="PyrdxlP-dep_Trfase_major"/>
</dbReference>
<dbReference type="Pfam" id="PF02347">
    <property type="entry name" value="GDC-P"/>
    <property type="match status" value="1"/>
</dbReference>
<dbReference type="EMBL" id="JAHJDP010000028">
    <property type="protein sequence ID" value="MBU2690333.1"/>
    <property type="molecule type" value="Genomic_DNA"/>
</dbReference>
<dbReference type="PANTHER" id="PTHR11773">
    <property type="entry name" value="GLYCINE DEHYDROGENASE, DECARBOXYLATING"/>
    <property type="match status" value="1"/>
</dbReference>
<dbReference type="PANTHER" id="PTHR11773:SF1">
    <property type="entry name" value="GLYCINE DEHYDROGENASE (DECARBOXYLATING), MITOCHONDRIAL"/>
    <property type="match status" value="1"/>
</dbReference>
<dbReference type="Pfam" id="PF21478">
    <property type="entry name" value="GcvP2_C"/>
    <property type="match status" value="1"/>
</dbReference>
<evidence type="ECO:0000259" key="9">
    <source>
        <dbReference type="Pfam" id="PF21478"/>
    </source>
</evidence>
<dbReference type="AlphaFoldDB" id="A0A948RSR8"/>
<dbReference type="GO" id="GO:0005960">
    <property type="term" value="C:glycine cleavage complex"/>
    <property type="evidence" value="ECO:0007669"/>
    <property type="project" value="TreeGrafter"/>
</dbReference>